<accession>A0A2J6S086</accession>
<dbReference type="InterPro" id="IPR036291">
    <property type="entry name" value="NAD(P)-bd_dom_sf"/>
</dbReference>
<dbReference type="PANTHER" id="PTHR10366">
    <property type="entry name" value="NAD DEPENDENT EPIMERASE/DEHYDRATASE"/>
    <property type="match status" value="1"/>
</dbReference>
<dbReference type="InterPro" id="IPR050425">
    <property type="entry name" value="NAD(P)_dehydrat-like"/>
</dbReference>
<sequence>MEAINSKVQQVLQGNHTLKSSGKGKTVLITGGSGFVAAHCLNAFLSRGYNVKTTVRSQSSAEKIKKSHAKYIAQLSFAVVPDVATPGGHDEAVKGVDGVIHTASPYLVNVDNNERDLLNPAINGTTSVLTSIQQHAPNIKRVVITSSFASIVDMDKNPRPGYTYTEKDWNPVTYATAANPSTPGVIAYLASKTLAEKAAWDFVEKNRPNFSVTTICPPMVYGPAYHTISSLDHLNTSSAEIYELINGSKKEVPPTGFFAFVDGRDVGEAHARAYETPEAGGQRYFCTAGGYTYQQICDIIREDFPEKRDLVPEGNAGEPYPDVYKVDNSKIKKDLGMAFRDLKTCIHDQVAEFIEIEQKTKA</sequence>
<evidence type="ECO:0000259" key="3">
    <source>
        <dbReference type="Pfam" id="PF01370"/>
    </source>
</evidence>
<dbReference type="Proteomes" id="UP000235786">
    <property type="component" value="Unassembled WGS sequence"/>
</dbReference>
<evidence type="ECO:0000256" key="1">
    <source>
        <dbReference type="ARBA" id="ARBA00023002"/>
    </source>
</evidence>
<organism evidence="4 5">
    <name type="scientific">Hyaloscypha variabilis (strain UAMH 11265 / GT02V1 / F)</name>
    <name type="common">Meliniomyces variabilis</name>
    <dbReference type="NCBI Taxonomy" id="1149755"/>
    <lineage>
        <taxon>Eukaryota</taxon>
        <taxon>Fungi</taxon>
        <taxon>Dikarya</taxon>
        <taxon>Ascomycota</taxon>
        <taxon>Pezizomycotina</taxon>
        <taxon>Leotiomycetes</taxon>
        <taxon>Helotiales</taxon>
        <taxon>Hyaloscyphaceae</taxon>
        <taxon>Hyaloscypha</taxon>
        <taxon>Hyaloscypha variabilis</taxon>
    </lineage>
</organism>
<protein>
    <submittedName>
        <fullName evidence="4">NAD(P)-binding protein</fullName>
    </submittedName>
</protein>
<dbReference type="InterPro" id="IPR001509">
    <property type="entry name" value="Epimerase_deHydtase"/>
</dbReference>
<evidence type="ECO:0000313" key="5">
    <source>
        <dbReference type="Proteomes" id="UP000235786"/>
    </source>
</evidence>
<keyword evidence="1" id="KW-0560">Oxidoreductase</keyword>
<keyword evidence="5" id="KW-1185">Reference proteome</keyword>
<name>A0A2J6S086_HYAVF</name>
<comment type="similarity">
    <text evidence="2">Belongs to the NAD(P)-dependent epimerase/dehydratase family. Dihydroflavonol-4-reductase subfamily.</text>
</comment>
<proteinExistence type="inferred from homology"/>
<evidence type="ECO:0000313" key="4">
    <source>
        <dbReference type="EMBL" id="PMD44176.1"/>
    </source>
</evidence>
<dbReference type="PANTHER" id="PTHR10366:SF564">
    <property type="entry name" value="STEROL-4-ALPHA-CARBOXYLATE 3-DEHYDROGENASE, DECARBOXYLATING"/>
    <property type="match status" value="1"/>
</dbReference>
<dbReference type="CDD" id="cd05227">
    <property type="entry name" value="AR_SDR_e"/>
    <property type="match status" value="1"/>
</dbReference>
<dbReference type="FunFam" id="3.40.50.720:FF:000191">
    <property type="entry name" value="Methylglyoxal reductase (NADPH-dependent)"/>
    <property type="match status" value="1"/>
</dbReference>
<dbReference type="GO" id="GO:0016616">
    <property type="term" value="F:oxidoreductase activity, acting on the CH-OH group of donors, NAD or NADP as acceptor"/>
    <property type="evidence" value="ECO:0007669"/>
    <property type="project" value="TreeGrafter"/>
</dbReference>
<evidence type="ECO:0000256" key="2">
    <source>
        <dbReference type="ARBA" id="ARBA00023445"/>
    </source>
</evidence>
<feature type="domain" description="NAD-dependent epimerase/dehydratase" evidence="3">
    <location>
        <begin position="27"/>
        <end position="282"/>
    </location>
</feature>
<dbReference type="SUPFAM" id="SSF51735">
    <property type="entry name" value="NAD(P)-binding Rossmann-fold domains"/>
    <property type="match status" value="1"/>
</dbReference>
<dbReference type="AlphaFoldDB" id="A0A2J6S086"/>
<reference evidence="4 5" key="1">
    <citation type="submission" date="2016-04" db="EMBL/GenBank/DDBJ databases">
        <title>A degradative enzymes factory behind the ericoid mycorrhizal symbiosis.</title>
        <authorList>
            <consortium name="DOE Joint Genome Institute"/>
            <person name="Martino E."/>
            <person name="Morin E."/>
            <person name="Grelet G."/>
            <person name="Kuo A."/>
            <person name="Kohler A."/>
            <person name="Daghino S."/>
            <person name="Barry K."/>
            <person name="Choi C."/>
            <person name="Cichocki N."/>
            <person name="Clum A."/>
            <person name="Copeland A."/>
            <person name="Hainaut M."/>
            <person name="Haridas S."/>
            <person name="Labutti K."/>
            <person name="Lindquist E."/>
            <person name="Lipzen A."/>
            <person name="Khouja H.-R."/>
            <person name="Murat C."/>
            <person name="Ohm R."/>
            <person name="Olson A."/>
            <person name="Spatafora J."/>
            <person name="Veneault-Fourrey C."/>
            <person name="Henrissat B."/>
            <person name="Grigoriev I."/>
            <person name="Martin F."/>
            <person name="Perotto S."/>
        </authorList>
    </citation>
    <scope>NUCLEOTIDE SEQUENCE [LARGE SCALE GENOMIC DNA]</scope>
    <source>
        <strain evidence="4 5">F</strain>
    </source>
</reference>
<dbReference type="OrthoDB" id="2735536at2759"/>
<dbReference type="STRING" id="1149755.A0A2J6S086"/>
<gene>
    <name evidence="4" type="ORF">L207DRAFT_508936</name>
</gene>
<dbReference type="EMBL" id="KZ613941">
    <property type="protein sequence ID" value="PMD44176.1"/>
    <property type="molecule type" value="Genomic_DNA"/>
</dbReference>
<dbReference type="Pfam" id="PF01370">
    <property type="entry name" value="Epimerase"/>
    <property type="match status" value="1"/>
</dbReference>
<dbReference type="Gene3D" id="3.40.50.720">
    <property type="entry name" value="NAD(P)-binding Rossmann-like Domain"/>
    <property type="match status" value="1"/>
</dbReference>